<comment type="caution">
    <text evidence="1">The sequence shown here is derived from an EMBL/GenBank/DDBJ whole genome shotgun (WGS) entry which is preliminary data.</text>
</comment>
<proteinExistence type="predicted"/>
<organism evidence="1 2">
    <name type="scientific">Euplotes crassus</name>
    <dbReference type="NCBI Taxonomy" id="5936"/>
    <lineage>
        <taxon>Eukaryota</taxon>
        <taxon>Sar</taxon>
        <taxon>Alveolata</taxon>
        <taxon>Ciliophora</taxon>
        <taxon>Intramacronucleata</taxon>
        <taxon>Spirotrichea</taxon>
        <taxon>Hypotrichia</taxon>
        <taxon>Euplotida</taxon>
        <taxon>Euplotidae</taxon>
        <taxon>Moneuplotes</taxon>
    </lineage>
</organism>
<dbReference type="EMBL" id="CAMPGE010019294">
    <property type="protein sequence ID" value="CAI2377639.1"/>
    <property type="molecule type" value="Genomic_DNA"/>
</dbReference>
<dbReference type="Proteomes" id="UP001295684">
    <property type="component" value="Unassembled WGS sequence"/>
</dbReference>
<keyword evidence="2" id="KW-1185">Reference proteome</keyword>
<evidence type="ECO:0000313" key="2">
    <source>
        <dbReference type="Proteomes" id="UP001295684"/>
    </source>
</evidence>
<sequence length="260" mass="29818">MESSRQENNQKDCNSKNILKEQVIMNRYNSLALQMSQSMEVFLGRAKCCSQARISVNTPAKALVLSFDKTPRKYGSISFPANVIDFQCIFILKGRKEKLEYALRKCTRKINKLTIMSINKRDFSSKLDVHTFFKILPYVQKEIKLDRYRINYQNLSKIMLANSSDYALHLSRCTIIASKKPPKYTTKTGLSSLTLSTCTTKTQHSLLPSSPEVDFLLTLISKTPLNRSLLAFSISRFSKKKVDFLLKKYDLSHIQGYSIL</sequence>
<evidence type="ECO:0000313" key="1">
    <source>
        <dbReference type="EMBL" id="CAI2377639.1"/>
    </source>
</evidence>
<accession>A0AAD1XRT0</accession>
<dbReference type="AlphaFoldDB" id="A0AAD1XRT0"/>
<name>A0AAD1XRT0_EUPCR</name>
<gene>
    <name evidence="1" type="ORF">ECRASSUSDP1_LOCUS19027</name>
</gene>
<reference evidence="1" key="1">
    <citation type="submission" date="2023-07" db="EMBL/GenBank/DDBJ databases">
        <authorList>
            <consortium name="AG Swart"/>
            <person name="Singh M."/>
            <person name="Singh A."/>
            <person name="Seah K."/>
            <person name="Emmerich C."/>
        </authorList>
    </citation>
    <scope>NUCLEOTIDE SEQUENCE</scope>
    <source>
        <strain evidence="1">DP1</strain>
    </source>
</reference>
<protein>
    <submittedName>
        <fullName evidence="1">Uncharacterized protein</fullName>
    </submittedName>
</protein>